<evidence type="ECO:0000256" key="2">
    <source>
        <dbReference type="ARBA" id="ARBA00005019"/>
    </source>
</evidence>
<feature type="domain" description="Cytidyltransferase-like" evidence="11">
    <location>
        <begin position="5"/>
        <end position="167"/>
    </location>
</feature>
<comment type="function">
    <text evidence="1">Catalyzes the reversible adenylation of nicotinate mononucleotide (NaMN) to nicotinic acid adenine dinucleotide (NaAD).</text>
</comment>
<dbReference type="Gene3D" id="3.40.50.620">
    <property type="entry name" value="HUPs"/>
    <property type="match status" value="1"/>
</dbReference>
<dbReference type="Proteomes" id="UP000010483">
    <property type="component" value="Chromosome"/>
</dbReference>
<dbReference type="NCBIfam" id="NF000842">
    <property type="entry name" value="PRK00071.2-1"/>
    <property type="match status" value="1"/>
</dbReference>
<dbReference type="PANTHER" id="PTHR39321:SF3">
    <property type="entry name" value="PHOSPHOPANTETHEINE ADENYLYLTRANSFERASE"/>
    <property type="match status" value="1"/>
</dbReference>
<dbReference type="CDD" id="cd02165">
    <property type="entry name" value="NMNAT"/>
    <property type="match status" value="1"/>
</dbReference>
<dbReference type="UniPathway" id="UPA00253">
    <property type="reaction ID" value="UER00332"/>
</dbReference>
<comment type="catalytic activity">
    <reaction evidence="10">
        <text>nicotinate beta-D-ribonucleotide + ATP + H(+) = deamido-NAD(+) + diphosphate</text>
        <dbReference type="Rhea" id="RHEA:22860"/>
        <dbReference type="ChEBI" id="CHEBI:15378"/>
        <dbReference type="ChEBI" id="CHEBI:30616"/>
        <dbReference type="ChEBI" id="CHEBI:33019"/>
        <dbReference type="ChEBI" id="CHEBI:57502"/>
        <dbReference type="ChEBI" id="CHEBI:58437"/>
        <dbReference type="EC" id="2.7.7.18"/>
    </reaction>
</comment>
<dbReference type="STRING" id="292563.Cyast_0036"/>
<evidence type="ECO:0000256" key="7">
    <source>
        <dbReference type="ARBA" id="ARBA00022741"/>
    </source>
</evidence>
<proteinExistence type="predicted"/>
<dbReference type="Pfam" id="PF01467">
    <property type="entry name" value="CTP_transf_like"/>
    <property type="match status" value="1"/>
</dbReference>
<dbReference type="InterPro" id="IPR004821">
    <property type="entry name" value="Cyt_trans-like"/>
</dbReference>
<evidence type="ECO:0000256" key="9">
    <source>
        <dbReference type="ARBA" id="ARBA00023027"/>
    </source>
</evidence>
<keyword evidence="8" id="KW-0067">ATP-binding</keyword>
<keyword evidence="6 12" id="KW-0548">Nucleotidyltransferase</keyword>
<evidence type="ECO:0000256" key="5">
    <source>
        <dbReference type="ARBA" id="ARBA00022679"/>
    </source>
</evidence>
<dbReference type="AlphaFoldDB" id="K9YHZ4"/>
<protein>
    <recommendedName>
        <fullName evidence="3">nicotinate-nucleotide adenylyltransferase</fullName>
        <ecNumber evidence="3">2.7.7.18</ecNumber>
    </recommendedName>
</protein>
<dbReference type="PANTHER" id="PTHR39321">
    <property type="entry name" value="NICOTINATE-NUCLEOTIDE ADENYLYLTRANSFERASE-RELATED"/>
    <property type="match status" value="1"/>
</dbReference>
<dbReference type="GO" id="GO:0004515">
    <property type="term" value="F:nicotinate-nucleotide adenylyltransferase activity"/>
    <property type="evidence" value="ECO:0007669"/>
    <property type="project" value="UniProtKB-EC"/>
</dbReference>
<keyword evidence="13" id="KW-1185">Reference proteome</keyword>
<evidence type="ECO:0000256" key="8">
    <source>
        <dbReference type="ARBA" id="ARBA00022840"/>
    </source>
</evidence>
<dbReference type="GO" id="GO:0005524">
    <property type="term" value="F:ATP binding"/>
    <property type="evidence" value="ECO:0007669"/>
    <property type="project" value="UniProtKB-KW"/>
</dbReference>
<keyword evidence="9" id="KW-0520">NAD</keyword>
<sequence length="191" mass="21854">MKIAIFGTSADPPTIAHKTILDYLSQKYDITAVYASDNPFKENQNSLYHRSKMLGLLIEEINVSSGNHNIQLATDIGDRRTLHTIEKAKKKWGEKADLTFVIGSDLASQIFSWYQAEKLWQQVKLLILPREGYQVDGDTQQKLEQNTLGYTLADYQLPPVSSTQYRQNQNEEVLTPKVKSYIQCHNLYNLT</sequence>
<evidence type="ECO:0000256" key="4">
    <source>
        <dbReference type="ARBA" id="ARBA00022642"/>
    </source>
</evidence>
<keyword evidence="5" id="KW-0808">Transferase</keyword>
<evidence type="ECO:0000256" key="6">
    <source>
        <dbReference type="ARBA" id="ARBA00022695"/>
    </source>
</evidence>
<dbReference type="eggNOG" id="COG1057">
    <property type="taxonomic scope" value="Bacteria"/>
</dbReference>
<gene>
    <name evidence="12" type="ordered locus">Cyast_0036</name>
</gene>
<dbReference type="EC" id="2.7.7.18" evidence="3"/>
<evidence type="ECO:0000256" key="3">
    <source>
        <dbReference type="ARBA" id="ARBA00012389"/>
    </source>
</evidence>
<name>K9YHZ4_CYASC</name>
<reference evidence="13" key="1">
    <citation type="journal article" date="2013" name="Proc. Natl. Acad. Sci. U.S.A.">
        <title>Improving the coverage of the cyanobacterial phylum using diversity-driven genome sequencing.</title>
        <authorList>
            <person name="Shih P.M."/>
            <person name="Wu D."/>
            <person name="Latifi A."/>
            <person name="Axen S.D."/>
            <person name="Fewer D.P."/>
            <person name="Talla E."/>
            <person name="Calteau A."/>
            <person name="Cai F."/>
            <person name="Tandeau de Marsac N."/>
            <person name="Rippka R."/>
            <person name="Herdman M."/>
            <person name="Sivonen K."/>
            <person name="Coursin T."/>
            <person name="Laurent T."/>
            <person name="Goodwin L."/>
            <person name="Nolan M."/>
            <person name="Davenport K.W."/>
            <person name="Han C.S."/>
            <person name="Rubin E.M."/>
            <person name="Eisen J.A."/>
            <person name="Woyke T."/>
            <person name="Gugger M."/>
            <person name="Kerfeld C.A."/>
        </authorList>
    </citation>
    <scope>NUCLEOTIDE SEQUENCE [LARGE SCALE GENOMIC DNA]</scope>
    <source>
        <strain evidence="13">ATCC 29140 / PCC 7202</strain>
    </source>
</reference>
<accession>K9YHZ4</accession>
<dbReference type="SUPFAM" id="SSF52374">
    <property type="entry name" value="Nucleotidylyl transferase"/>
    <property type="match status" value="1"/>
</dbReference>
<evidence type="ECO:0000259" key="11">
    <source>
        <dbReference type="Pfam" id="PF01467"/>
    </source>
</evidence>
<dbReference type="GO" id="GO:0009435">
    <property type="term" value="P:NAD+ biosynthetic process"/>
    <property type="evidence" value="ECO:0007669"/>
    <property type="project" value="UniProtKB-UniPathway"/>
</dbReference>
<dbReference type="HOGENOM" id="CLU_069765_3_2_3"/>
<evidence type="ECO:0000256" key="10">
    <source>
        <dbReference type="ARBA" id="ARBA00048721"/>
    </source>
</evidence>
<evidence type="ECO:0000313" key="13">
    <source>
        <dbReference type="Proteomes" id="UP000010483"/>
    </source>
</evidence>
<evidence type="ECO:0000313" key="12">
    <source>
        <dbReference type="EMBL" id="AFZ46020.1"/>
    </source>
</evidence>
<dbReference type="KEGG" id="csn:Cyast_0036"/>
<dbReference type="BioCyc" id="CSTA292563:G1353-35-MONOMER"/>
<dbReference type="EMBL" id="CP003940">
    <property type="protein sequence ID" value="AFZ46020.1"/>
    <property type="molecule type" value="Genomic_DNA"/>
</dbReference>
<evidence type="ECO:0000256" key="1">
    <source>
        <dbReference type="ARBA" id="ARBA00002324"/>
    </source>
</evidence>
<comment type="pathway">
    <text evidence="2">Cofactor biosynthesis; NAD(+) biosynthesis; deamido-NAD(+) from nicotinate D-ribonucleotide: step 1/1.</text>
</comment>
<organism evidence="12 13">
    <name type="scientific">Cyanobacterium stanieri (strain ATCC 29140 / PCC 7202)</name>
    <dbReference type="NCBI Taxonomy" id="292563"/>
    <lineage>
        <taxon>Bacteria</taxon>
        <taxon>Bacillati</taxon>
        <taxon>Cyanobacteriota</taxon>
        <taxon>Cyanophyceae</taxon>
        <taxon>Oscillatoriophycideae</taxon>
        <taxon>Chroococcales</taxon>
        <taxon>Geminocystaceae</taxon>
        <taxon>Cyanobacterium</taxon>
    </lineage>
</organism>
<dbReference type="InterPro" id="IPR005248">
    <property type="entry name" value="NadD/NMNAT"/>
</dbReference>
<keyword evidence="7" id="KW-0547">Nucleotide-binding</keyword>
<dbReference type="InterPro" id="IPR014729">
    <property type="entry name" value="Rossmann-like_a/b/a_fold"/>
</dbReference>
<keyword evidence="4" id="KW-0662">Pyridine nucleotide biosynthesis</keyword>